<feature type="compositionally biased region" description="Low complexity" evidence="1">
    <location>
        <begin position="59"/>
        <end position="112"/>
    </location>
</feature>
<dbReference type="AlphaFoldDB" id="C1MSS4"/>
<feature type="compositionally biased region" description="Low complexity" evidence="1">
    <location>
        <begin position="7"/>
        <end position="33"/>
    </location>
</feature>
<feature type="compositionally biased region" description="Low complexity" evidence="1">
    <location>
        <begin position="134"/>
        <end position="145"/>
    </location>
</feature>
<evidence type="ECO:0000256" key="1">
    <source>
        <dbReference type="SAM" id="MobiDB-lite"/>
    </source>
</evidence>
<dbReference type="KEGG" id="mpp:MICPUCDRAFT_57804"/>
<protein>
    <submittedName>
        <fullName evidence="2">Predicted protein</fullName>
    </submittedName>
</protein>
<keyword evidence="3" id="KW-1185">Reference proteome</keyword>
<feature type="compositionally biased region" description="Basic and acidic residues" evidence="1">
    <location>
        <begin position="182"/>
        <end position="192"/>
    </location>
</feature>
<gene>
    <name evidence="2" type="ORF">MICPUCDRAFT_57804</name>
</gene>
<dbReference type="RefSeq" id="XP_003058375.1">
    <property type="nucleotide sequence ID" value="XM_003058329.1"/>
</dbReference>
<dbReference type="Proteomes" id="UP000001876">
    <property type="component" value="Unassembled WGS sequence"/>
</dbReference>
<evidence type="ECO:0000313" key="2">
    <source>
        <dbReference type="EMBL" id="EEH56830.1"/>
    </source>
</evidence>
<proteinExistence type="predicted"/>
<reference evidence="2 3" key="1">
    <citation type="journal article" date="2009" name="Science">
        <title>Green evolution and dynamic adaptations revealed by genomes of the marine picoeukaryotes Micromonas.</title>
        <authorList>
            <person name="Worden A.Z."/>
            <person name="Lee J.H."/>
            <person name="Mock T."/>
            <person name="Rouze P."/>
            <person name="Simmons M.P."/>
            <person name="Aerts A.L."/>
            <person name="Allen A.E."/>
            <person name="Cuvelier M.L."/>
            <person name="Derelle E."/>
            <person name="Everett M.V."/>
            <person name="Foulon E."/>
            <person name="Grimwood J."/>
            <person name="Gundlach H."/>
            <person name="Henrissat B."/>
            <person name="Napoli C."/>
            <person name="McDonald S.M."/>
            <person name="Parker M.S."/>
            <person name="Rombauts S."/>
            <person name="Salamov A."/>
            <person name="Von Dassow P."/>
            <person name="Badger J.H."/>
            <person name="Coutinho P.M."/>
            <person name="Demir E."/>
            <person name="Dubchak I."/>
            <person name="Gentemann C."/>
            <person name="Eikrem W."/>
            <person name="Gready J.E."/>
            <person name="John U."/>
            <person name="Lanier W."/>
            <person name="Lindquist E.A."/>
            <person name="Lucas S."/>
            <person name="Mayer K.F."/>
            <person name="Moreau H."/>
            <person name="Not F."/>
            <person name="Otillar R."/>
            <person name="Panaud O."/>
            <person name="Pangilinan J."/>
            <person name="Paulsen I."/>
            <person name="Piegu B."/>
            <person name="Poliakov A."/>
            <person name="Robbens S."/>
            <person name="Schmutz J."/>
            <person name="Toulza E."/>
            <person name="Wyss T."/>
            <person name="Zelensky A."/>
            <person name="Zhou K."/>
            <person name="Armbrust E.V."/>
            <person name="Bhattacharya D."/>
            <person name="Goodenough U.W."/>
            <person name="Van de Peer Y."/>
            <person name="Grigoriev I.V."/>
        </authorList>
    </citation>
    <scope>NUCLEOTIDE SEQUENCE [LARGE SCALE GENOMIC DNA]</scope>
    <source>
        <strain evidence="2 3">CCMP1545</strain>
    </source>
</reference>
<feature type="region of interest" description="Disordered" evidence="1">
    <location>
        <begin position="1"/>
        <end position="147"/>
    </location>
</feature>
<dbReference type="GeneID" id="9684168"/>
<dbReference type="EMBL" id="GG663739">
    <property type="protein sequence ID" value="EEH56830.1"/>
    <property type="molecule type" value="Genomic_DNA"/>
</dbReference>
<feature type="compositionally biased region" description="Acidic residues" evidence="1">
    <location>
        <begin position="193"/>
        <end position="208"/>
    </location>
</feature>
<accession>C1MSS4</accession>
<feature type="region of interest" description="Disordered" evidence="1">
    <location>
        <begin position="165"/>
        <end position="215"/>
    </location>
</feature>
<sequence length="613" mass="64030">MARVREGAGAPPVAASTSAATRTPSRRSATGGDASRRRSASASPSASPSEDEARDDASASRSATTPNANASSSRAGAVASSSRARATTPSSASPANVRSVFGAALVAKATTSAKKKPPLSTTTPSSRDREATVSAKMAASSSKRAAYGDALRARWRRAAVLRAAAGDDKDKENATPSSSARAFDDANPAREVDAEDEWTNSSDDDDDDGSIHRRPRRWDGEVASADAALARGDLDVATKHLLTAIALARVQRTIASATTTTATTTTTTGAPPRRGTYHTLGPSLSIPIHLDAFQLRLTPFNSTPTAGMSPKTARAECALRTRLAEAYLDGADNAVDDDADELRDAAVAQLRAAVDAAAPCAASRAAPPATRRAMESARNDARLALVKALESRGERAEAAVVAREGLASLTSSEETTREDGSFDELHAEERLAALVTLCLHEADDALASAKASSRRLASVAREKRAVAAAIESDRAAMVKRTFKAHADPEAMYAASGAFATEAAARIAPVEARRKRREEETSRAYDEARATLDDARVRVAAHVARTADERDGVSSSGGGVRGVPARLLAQVLLRSTMAARGAKDWKTAAEHVDALLSLRRVGPHTGSHTTAFAW</sequence>
<evidence type="ECO:0000313" key="3">
    <source>
        <dbReference type="Proteomes" id="UP000001876"/>
    </source>
</evidence>
<organism evidence="3">
    <name type="scientific">Micromonas pusilla (strain CCMP1545)</name>
    <name type="common">Picoplanktonic green alga</name>
    <dbReference type="NCBI Taxonomy" id="564608"/>
    <lineage>
        <taxon>Eukaryota</taxon>
        <taxon>Viridiplantae</taxon>
        <taxon>Chlorophyta</taxon>
        <taxon>Mamiellophyceae</taxon>
        <taxon>Mamiellales</taxon>
        <taxon>Mamiellaceae</taxon>
        <taxon>Micromonas</taxon>
    </lineage>
</organism>
<name>C1MSS4_MICPC</name>